<dbReference type="GO" id="GO:0003677">
    <property type="term" value="F:DNA binding"/>
    <property type="evidence" value="ECO:0007669"/>
    <property type="project" value="UniProtKB-KW"/>
</dbReference>
<proteinExistence type="predicted"/>
<accession>A0ABZ0XH48</accession>
<reference evidence="2 3" key="1">
    <citation type="submission" date="2023-11" db="EMBL/GenBank/DDBJ databases">
        <title>MicrobeMod: A computational toolkit for identifying prokaryotic methylation and restriction-modification with nanopore sequencing.</title>
        <authorList>
            <person name="Crits-Christoph A."/>
            <person name="Kang S.C."/>
            <person name="Lee H."/>
            <person name="Ostrov N."/>
        </authorList>
    </citation>
    <scope>NUCLEOTIDE SEQUENCE [LARGE SCALE GENOMIC DNA]</scope>
    <source>
        <strain evidence="2 3">ATCC 23090</strain>
    </source>
</reference>
<evidence type="ECO:0000313" key="2">
    <source>
        <dbReference type="EMBL" id="WQG89669.1"/>
    </source>
</evidence>
<dbReference type="RefSeq" id="WP_143150586.1">
    <property type="nucleotide sequence ID" value="NZ_CP139972.1"/>
</dbReference>
<keyword evidence="3" id="KW-1185">Reference proteome</keyword>
<dbReference type="Pfam" id="PF17293">
    <property type="entry name" value="Arm-DNA-bind_5"/>
    <property type="match status" value="1"/>
</dbReference>
<protein>
    <submittedName>
        <fullName evidence="2">Arm DNA-binding domain-containing protein</fullName>
    </submittedName>
</protein>
<name>A0ABZ0XH48_9BACT</name>
<dbReference type="Proteomes" id="UP001326715">
    <property type="component" value="Chromosome"/>
</dbReference>
<dbReference type="InterPro" id="IPR035386">
    <property type="entry name" value="Arm-DNA-bind_5"/>
</dbReference>
<organism evidence="2 3">
    <name type="scientific">Chitinophaga sancti</name>
    <dbReference type="NCBI Taxonomy" id="1004"/>
    <lineage>
        <taxon>Bacteria</taxon>
        <taxon>Pseudomonadati</taxon>
        <taxon>Bacteroidota</taxon>
        <taxon>Chitinophagia</taxon>
        <taxon>Chitinophagales</taxon>
        <taxon>Chitinophagaceae</taxon>
        <taxon>Chitinophaga</taxon>
    </lineage>
</organism>
<sequence length="195" mass="22588">MKGAIFNRFTSTFMNFKQNLTILFFLVRNKKSKDGKIPIYVRVTIDGLNEKFSSGCKVLDENWDPKKLALPTDPSHKQTNKTLGQIKADLERHFDLIQAKSGLATPTLVIESYKTPLNGQKLKDEKVKNLAFSPKLDDLIDNYIKFSEKKRKAYEFDQVPSPERKILFENQESVLQKELDKISTEANFYRCYRQG</sequence>
<feature type="domain" description="Arm DNA-binding" evidence="1">
    <location>
        <begin position="24"/>
        <end position="100"/>
    </location>
</feature>
<keyword evidence="2" id="KW-0238">DNA-binding</keyword>
<gene>
    <name evidence="2" type="ORF">SR876_32570</name>
</gene>
<evidence type="ECO:0000259" key="1">
    <source>
        <dbReference type="Pfam" id="PF17293"/>
    </source>
</evidence>
<dbReference type="EMBL" id="CP140154">
    <property type="protein sequence ID" value="WQG89669.1"/>
    <property type="molecule type" value="Genomic_DNA"/>
</dbReference>
<evidence type="ECO:0000313" key="3">
    <source>
        <dbReference type="Proteomes" id="UP001326715"/>
    </source>
</evidence>